<reference evidence="8 9" key="1">
    <citation type="submission" date="2024-03" db="EMBL/GenBank/DDBJ databases">
        <title>Aureococcus anophagefferens CCMP1851 and Kratosvirus quantuckense: Draft genome of a second virus-susceptible host strain in the model system.</title>
        <authorList>
            <person name="Chase E."/>
            <person name="Truchon A.R."/>
            <person name="Schepens W."/>
            <person name="Wilhelm S.W."/>
        </authorList>
    </citation>
    <scope>NUCLEOTIDE SEQUENCE [LARGE SCALE GENOMIC DNA]</scope>
    <source>
        <strain evidence="8 9">CCMP1851</strain>
    </source>
</reference>
<dbReference type="SUPFAM" id="SSF51905">
    <property type="entry name" value="FAD/NAD(P)-binding domain"/>
    <property type="match status" value="1"/>
</dbReference>
<evidence type="ECO:0000256" key="3">
    <source>
        <dbReference type="ARBA" id="ARBA00022827"/>
    </source>
</evidence>
<keyword evidence="6" id="KW-0503">Monooxygenase</keyword>
<dbReference type="PANTHER" id="PTHR46028">
    <property type="entry name" value="KYNURENINE 3-MONOOXYGENASE"/>
    <property type="match status" value="1"/>
</dbReference>
<dbReference type="Pfam" id="PF01494">
    <property type="entry name" value="FAD_binding_3"/>
    <property type="match status" value="1"/>
</dbReference>
<evidence type="ECO:0000256" key="6">
    <source>
        <dbReference type="ARBA" id="ARBA00023033"/>
    </source>
</evidence>
<gene>
    <name evidence="8" type="ORF">SO694_00001780</name>
</gene>
<dbReference type="PRINTS" id="PR00420">
    <property type="entry name" value="RNGMNOXGNASE"/>
</dbReference>
<keyword evidence="5" id="KW-0560">Oxidoreductase</keyword>
<comment type="caution">
    <text evidence="8">The sequence shown here is derived from an EMBL/GenBank/DDBJ whole genome shotgun (WGS) entry which is preliminary data.</text>
</comment>
<dbReference type="InterPro" id="IPR036188">
    <property type="entry name" value="FAD/NAD-bd_sf"/>
</dbReference>
<accession>A0ABR1GBP7</accession>
<evidence type="ECO:0000313" key="8">
    <source>
        <dbReference type="EMBL" id="KAK7253424.1"/>
    </source>
</evidence>
<organism evidence="8 9">
    <name type="scientific">Aureococcus anophagefferens</name>
    <name type="common">Harmful bloom alga</name>
    <dbReference type="NCBI Taxonomy" id="44056"/>
    <lineage>
        <taxon>Eukaryota</taxon>
        <taxon>Sar</taxon>
        <taxon>Stramenopiles</taxon>
        <taxon>Ochrophyta</taxon>
        <taxon>Pelagophyceae</taxon>
        <taxon>Pelagomonadales</taxon>
        <taxon>Pelagomonadaceae</taxon>
        <taxon>Aureococcus</taxon>
    </lineage>
</organism>
<comment type="cofactor">
    <cofactor evidence="1">
        <name>FAD</name>
        <dbReference type="ChEBI" id="CHEBI:57692"/>
    </cofactor>
</comment>
<protein>
    <recommendedName>
        <fullName evidence="7">FAD-binding domain-containing protein</fullName>
    </recommendedName>
</protein>
<keyword evidence="4" id="KW-0521">NADP</keyword>
<evidence type="ECO:0000313" key="9">
    <source>
        <dbReference type="Proteomes" id="UP001363151"/>
    </source>
</evidence>
<proteinExistence type="predicted"/>
<dbReference type="InterPro" id="IPR002938">
    <property type="entry name" value="FAD-bd"/>
</dbReference>
<dbReference type="Proteomes" id="UP001363151">
    <property type="component" value="Unassembled WGS sequence"/>
</dbReference>
<keyword evidence="2" id="KW-0285">Flavoprotein</keyword>
<keyword evidence="3" id="KW-0274">FAD</keyword>
<name>A0ABR1GBP7_AURAN</name>
<sequence>MAAREHRTAAVVGGGPAGLLSAIALARRGWAVDVFERGAAPPASSDARWGAGERSYQLGLNGRGQKALRRFGVMDRVDARAASVRGRLSIGADGNLTETRLTPPGEPGAEKSYVTRVMQRDRLQACLLEAVGDYERVAVHFGVACDGVGLGDRPTLALDPPRERTWDLVVGADGVNSHVRAALEGAPGSTTRCVRFENRNERRYRTIPLHPSRVPGTPTDLNWGFRNASAGLGMDALPTLEGEMVAVLLFKPDSPVSRRLAALETADDARAFFDDVAPALLPFADDAELGRFAARDESRLPSFQLVEGPVHAGPVVVLGDAIKAVKPYFGQGANSALEDVAILDDCLDDAPDAAGAAALFSERRAEDARALVRISRGFDGRGPLGTARFLAPLLLDAKLSKAFPRLFSPPLLRAIQNEDNSFHALRVAKRRERCAQAAALACALAVGRALCRAAFA</sequence>
<evidence type="ECO:0000259" key="7">
    <source>
        <dbReference type="Pfam" id="PF01494"/>
    </source>
</evidence>
<evidence type="ECO:0000256" key="4">
    <source>
        <dbReference type="ARBA" id="ARBA00022857"/>
    </source>
</evidence>
<keyword evidence="9" id="KW-1185">Reference proteome</keyword>
<evidence type="ECO:0000256" key="2">
    <source>
        <dbReference type="ARBA" id="ARBA00022630"/>
    </source>
</evidence>
<evidence type="ECO:0000256" key="1">
    <source>
        <dbReference type="ARBA" id="ARBA00001974"/>
    </source>
</evidence>
<dbReference type="EMBL" id="JBBJCI010000035">
    <property type="protein sequence ID" value="KAK7253424.1"/>
    <property type="molecule type" value="Genomic_DNA"/>
</dbReference>
<dbReference type="PANTHER" id="PTHR46028:SF2">
    <property type="entry name" value="KYNURENINE 3-MONOOXYGENASE"/>
    <property type="match status" value="1"/>
</dbReference>
<evidence type="ECO:0000256" key="5">
    <source>
        <dbReference type="ARBA" id="ARBA00023002"/>
    </source>
</evidence>
<feature type="domain" description="FAD-binding" evidence="7">
    <location>
        <begin position="9"/>
        <end position="343"/>
    </location>
</feature>
<dbReference type="Gene3D" id="3.50.50.60">
    <property type="entry name" value="FAD/NAD(P)-binding domain"/>
    <property type="match status" value="1"/>
</dbReference>